<evidence type="ECO:0000256" key="1">
    <source>
        <dbReference type="ARBA" id="ARBA00007867"/>
    </source>
</evidence>
<evidence type="ECO:0000313" key="6">
    <source>
        <dbReference type="EMBL" id="CAE7274781.1"/>
    </source>
</evidence>
<dbReference type="CDD" id="cd02440">
    <property type="entry name" value="AdoMet_MTases"/>
    <property type="match status" value="1"/>
</dbReference>
<sequence length="1149" mass="127713">MRIPILAKVIESMTQSVEQVAGTMVLGFCIQYIAVGAGFLLFSQGYGFADKDTSACSTLMECLRAHFDYGFRSAPVWSGPKLTYTRFTFDYVYNLVIILIMAAIISGIIIDAFADLKEEQKSIEEKMKSSCFICSLSKSELERKRVKFENHILKEHYMWAYARFLLYLEETDPAELNGPESYVKQQIKENNTGFFPIARCIAMESSDAGEEHLEREVRVKDLDEFKEKINSLAEDTEIMIQTERGMKADMKELRDVVTQQSQKVQAGVGQSRQEMMRTTNKLPAPSTCRKTHVDDRTWHRSRVWCLDAPCGRLVDRMWIFFAEISAYLSPTRWTAGTRKYVNRAGLEGVARSIQAPLAFDLRLPFRHGKGEAKCESMLLPDEAAELQLVLDTLDKPCETLPLRKSETHTPFNLICRNQSENGAGQDCFGCSLEALTHPRPPNPLNPMQSERTDRRTDCRVAADLPFSRTDGQVPRSLPQLDLGVTIHDPDDLLGRDSIDIAGEQYTKDGLPHVKADHLAQELGFNGAEPGVLVALSARVSAVSVDLAGSLLQADLPGGEEHLLESDAWLSAEALCRALLRSGDYISAAEAALRGLLQALTHSVESIAPHGSFKQKELDKWESEYQVGEVWLNMCGEKVCRELVLGDVRQLSDGFERYYHEALVYPALNLLGAQKRKVLILGGGDGGVATAALRFDTVEQIVNVDIDTFVTQAATKWFPTVAAGLNDSRCEMLHLDAFSWVEEQYNSGRSTFDLVVIDFTDEPVKGAWSKKFFSEVRGLLTKDGIVVQNVGTIANPEDMRKLYGLHADVFPAVFPLHAMVPDYLGPYMLVLSSAKPLDPAAVNWDHWQRQQILGQYYGGAAQHHALFRHIPADVSRLLGLSLSFDEKESLPAPSSVVRPLPFFKRGTSGNEKVVVKVKGIDGSKVQVSAEGNSLSFYQDRDLLLDAKSLERDEVLVLPALAVLGSRAQSVLVLGGGTGGVAALALKWPTVEKIVVVEVDEVVLKVVRKHFPKQAEVLSDPRVELVLEDVFVWLTQDKRSFDLVVVNMLDQPWLPPRRTTRLPRTKAFYRLLMAKVASGGCLTQEAGSAAMPEQFGSMLSIHRSIFVSTWPMAMSSSSPQPAVPGDEFDGIYFRLPRLFLLSTVNVLSPLQ</sequence>
<dbReference type="InterPro" id="IPR029063">
    <property type="entry name" value="SAM-dependent_MTases_sf"/>
</dbReference>
<dbReference type="Proteomes" id="UP000601435">
    <property type="component" value="Unassembled WGS sequence"/>
</dbReference>
<dbReference type="Pfam" id="PF01564">
    <property type="entry name" value="Spermine_synth"/>
    <property type="match status" value="2"/>
</dbReference>
<feature type="active site" description="Proton acceptor" evidence="3">
    <location>
        <position position="757"/>
    </location>
</feature>
<comment type="caution">
    <text evidence="3">Lacks conserved residue(s) required for the propagation of feature annotation.</text>
</comment>
<evidence type="ECO:0000256" key="4">
    <source>
        <dbReference type="SAM" id="Phobius"/>
    </source>
</evidence>
<dbReference type="InterPro" id="IPR001045">
    <property type="entry name" value="Spermi_synthase"/>
</dbReference>
<accession>A0A812N3Q8</accession>
<gene>
    <name evidence="6" type="primary">IP3R</name>
    <name evidence="6" type="ORF">SNEC2469_LOCUS6652</name>
</gene>
<organism evidence="6 7">
    <name type="scientific">Symbiodinium necroappetens</name>
    <dbReference type="NCBI Taxonomy" id="1628268"/>
    <lineage>
        <taxon>Eukaryota</taxon>
        <taxon>Sar</taxon>
        <taxon>Alveolata</taxon>
        <taxon>Dinophyceae</taxon>
        <taxon>Suessiales</taxon>
        <taxon>Symbiodiniaceae</taxon>
        <taxon>Symbiodinium</taxon>
    </lineage>
</organism>
<feature type="transmembrane region" description="Helical" evidence="4">
    <location>
        <begin position="91"/>
        <end position="114"/>
    </location>
</feature>
<evidence type="ECO:0000259" key="5">
    <source>
        <dbReference type="PROSITE" id="PS51006"/>
    </source>
</evidence>
<dbReference type="SUPFAM" id="SSF53335">
    <property type="entry name" value="S-adenosyl-L-methionine-dependent methyltransferases"/>
    <property type="match status" value="2"/>
</dbReference>
<feature type="domain" description="PABS" evidence="5">
    <location>
        <begin position="593"/>
        <end position="833"/>
    </location>
</feature>
<feature type="transmembrane region" description="Helical" evidence="4">
    <location>
        <begin position="20"/>
        <end position="42"/>
    </location>
</feature>
<keyword evidence="4" id="KW-0812">Transmembrane</keyword>
<dbReference type="PANTHER" id="PTHR13715:SF99">
    <property type="entry name" value="INOSITOL 1,4,5-TRISPHOSPHATE RECEPTOR-LIKE PROTEIN A"/>
    <property type="match status" value="1"/>
</dbReference>
<dbReference type="InterPro" id="IPR030374">
    <property type="entry name" value="PABS"/>
</dbReference>
<evidence type="ECO:0000313" key="7">
    <source>
        <dbReference type="Proteomes" id="UP000601435"/>
    </source>
</evidence>
<keyword evidence="4" id="KW-1133">Transmembrane helix</keyword>
<keyword evidence="7" id="KW-1185">Reference proteome</keyword>
<feature type="domain" description="PABS" evidence="5">
    <location>
        <begin position="952"/>
        <end position="1134"/>
    </location>
</feature>
<comment type="caution">
    <text evidence="6">The sequence shown here is derived from an EMBL/GenBank/DDBJ whole genome shotgun (WGS) entry which is preliminary data.</text>
</comment>
<dbReference type="AlphaFoldDB" id="A0A812N3Q8"/>
<dbReference type="GO" id="GO:0006816">
    <property type="term" value="P:calcium ion transport"/>
    <property type="evidence" value="ECO:0007669"/>
    <property type="project" value="InterPro"/>
</dbReference>
<keyword evidence="3" id="KW-0620">Polyamine biosynthesis</keyword>
<name>A0A812N3Q8_9DINO</name>
<protein>
    <submittedName>
        <fullName evidence="6">IP3R protein</fullName>
    </submittedName>
</protein>
<dbReference type="PROSITE" id="PS51006">
    <property type="entry name" value="PABS_2"/>
    <property type="match status" value="2"/>
</dbReference>
<dbReference type="EMBL" id="CAJNJA010011556">
    <property type="protein sequence ID" value="CAE7274781.1"/>
    <property type="molecule type" value="Genomic_DNA"/>
</dbReference>
<reference evidence="6" key="1">
    <citation type="submission" date="2021-02" db="EMBL/GenBank/DDBJ databases">
        <authorList>
            <person name="Dougan E. K."/>
            <person name="Rhodes N."/>
            <person name="Thang M."/>
            <person name="Chan C."/>
        </authorList>
    </citation>
    <scope>NUCLEOTIDE SEQUENCE</scope>
</reference>
<dbReference type="Gene3D" id="3.40.50.150">
    <property type="entry name" value="Vaccinia Virus protein VP39"/>
    <property type="match status" value="2"/>
</dbReference>
<evidence type="ECO:0000256" key="3">
    <source>
        <dbReference type="PROSITE-ProRule" id="PRU00354"/>
    </source>
</evidence>
<dbReference type="GO" id="GO:0006596">
    <property type="term" value="P:polyamine biosynthetic process"/>
    <property type="evidence" value="ECO:0007669"/>
    <property type="project" value="UniProtKB-UniRule"/>
</dbReference>
<dbReference type="PANTHER" id="PTHR13715">
    <property type="entry name" value="RYANODINE RECEPTOR AND IP3 RECEPTOR"/>
    <property type="match status" value="1"/>
</dbReference>
<dbReference type="OrthoDB" id="38125at2759"/>
<dbReference type="GO" id="GO:0016740">
    <property type="term" value="F:transferase activity"/>
    <property type="evidence" value="ECO:0007669"/>
    <property type="project" value="UniProtKB-UniRule"/>
</dbReference>
<feature type="non-terminal residue" evidence="6">
    <location>
        <position position="1"/>
    </location>
</feature>
<proteinExistence type="inferred from homology"/>
<dbReference type="HAMAP" id="MF_00198">
    <property type="entry name" value="Spermidine_synth"/>
    <property type="match status" value="1"/>
</dbReference>
<keyword evidence="2 3" id="KW-0808">Transferase</keyword>
<comment type="similarity">
    <text evidence="1">Belongs to the spermidine/spermine synthase family.</text>
</comment>
<keyword evidence="4" id="KW-0472">Membrane</keyword>
<evidence type="ECO:0000256" key="2">
    <source>
        <dbReference type="ARBA" id="ARBA00022679"/>
    </source>
</evidence>
<dbReference type="InterPro" id="IPR015925">
    <property type="entry name" value="Ryanodine_IP3_receptor"/>
</dbReference>